<protein>
    <recommendedName>
        <fullName evidence="1">NAF domain-containing protein</fullName>
    </recommendedName>
</protein>
<dbReference type="HOGENOM" id="CLU_2101397_0_0_1"/>
<dbReference type="PROSITE" id="PS50816">
    <property type="entry name" value="NAF"/>
    <property type="match status" value="1"/>
</dbReference>
<dbReference type="GO" id="GO:0007165">
    <property type="term" value="P:signal transduction"/>
    <property type="evidence" value="ECO:0007669"/>
    <property type="project" value="InterPro"/>
</dbReference>
<dbReference type="Pfam" id="PF03822">
    <property type="entry name" value="NAF"/>
    <property type="match status" value="1"/>
</dbReference>
<evidence type="ECO:0000313" key="2">
    <source>
        <dbReference type="EMBL" id="CBI23436.3"/>
    </source>
</evidence>
<dbReference type="EMBL" id="FN595264">
    <property type="protein sequence ID" value="CBI23436.3"/>
    <property type="molecule type" value="Genomic_DNA"/>
</dbReference>
<evidence type="ECO:0000259" key="1">
    <source>
        <dbReference type="PROSITE" id="PS50816"/>
    </source>
</evidence>
<dbReference type="Gene3D" id="3.30.310.80">
    <property type="entry name" value="Kinase associated domain 1, KA1"/>
    <property type="match status" value="1"/>
</dbReference>
<reference evidence="3" key="1">
    <citation type="journal article" date="2007" name="Nature">
        <title>The grapevine genome sequence suggests ancestral hexaploidization in major angiosperm phyla.</title>
        <authorList>
            <consortium name="The French-Italian Public Consortium for Grapevine Genome Characterization."/>
            <person name="Jaillon O."/>
            <person name="Aury J.-M."/>
            <person name="Noel B."/>
            <person name="Policriti A."/>
            <person name="Clepet C."/>
            <person name="Casagrande A."/>
            <person name="Choisne N."/>
            <person name="Aubourg S."/>
            <person name="Vitulo N."/>
            <person name="Jubin C."/>
            <person name="Vezzi A."/>
            <person name="Legeai F."/>
            <person name="Hugueney P."/>
            <person name="Dasilva C."/>
            <person name="Horner D."/>
            <person name="Mica E."/>
            <person name="Jublot D."/>
            <person name="Poulain J."/>
            <person name="Bruyere C."/>
            <person name="Billault A."/>
            <person name="Segurens B."/>
            <person name="Gouyvenoux M."/>
            <person name="Ugarte E."/>
            <person name="Cattonaro F."/>
            <person name="Anthouard V."/>
            <person name="Vico V."/>
            <person name="Del Fabbro C."/>
            <person name="Alaux M."/>
            <person name="Di Gaspero G."/>
            <person name="Dumas V."/>
            <person name="Felice N."/>
            <person name="Paillard S."/>
            <person name="Juman I."/>
            <person name="Moroldo M."/>
            <person name="Scalabrin S."/>
            <person name="Canaguier A."/>
            <person name="Le Clainche I."/>
            <person name="Malacrida G."/>
            <person name="Durand E."/>
            <person name="Pesole G."/>
            <person name="Laucou V."/>
            <person name="Chatelet P."/>
            <person name="Merdinoglu D."/>
            <person name="Delledonne M."/>
            <person name="Pezzotti M."/>
            <person name="Lecharny A."/>
            <person name="Scarpelli C."/>
            <person name="Artiguenave F."/>
            <person name="Pe M.E."/>
            <person name="Valle G."/>
            <person name="Morgante M."/>
            <person name="Caboche M."/>
            <person name="Adam-Blondon A.-F."/>
            <person name="Weissenbach J."/>
            <person name="Quetier F."/>
            <person name="Wincker P."/>
        </authorList>
    </citation>
    <scope>NUCLEOTIDE SEQUENCE [LARGE SCALE GENOMIC DNA]</scope>
    <source>
        <strain evidence="3">cv. Pinot noir / PN40024</strain>
    </source>
</reference>
<dbReference type="OrthoDB" id="1927112at2759"/>
<dbReference type="STRING" id="29760.D7SYX9"/>
<accession>D7SYX9</accession>
<keyword evidence="3" id="KW-1185">Reference proteome</keyword>
<dbReference type="Proteomes" id="UP000009183">
    <property type="component" value="Unassembled WGS sequence, unordered"/>
</dbReference>
<proteinExistence type="predicted"/>
<organism evidence="2 3">
    <name type="scientific">Vitis vinifera</name>
    <name type="common">Grape</name>
    <dbReference type="NCBI Taxonomy" id="29760"/>
    <lineage>
        <taxon>Eukaryota</taxon>
        <taxon>Viridiplantae</taxon>
        <taxon>Streptophyta</taxon>
        <taxon>Embryophyta</taxon>
        <taxon>Tracheophyta</taxon>
        <taxon>Spermatophyta</taxon>
        <taxon>Magnoliopsida</taxon>
        <taxon>eudicotyledons</taxon>
        <taxon>Gunneridae</taxon>
        <taxon>Pentapetalae</taxon>
        <taxon>rosids</taxon>
        <taxon>Vitales</taxon>
        <taxon>Vitaceae</taxon>
        <taxon>Viteae</taxon>
        <taxon>Vitis</taxon>
    </lineage>
</organism>
<dbReference type="CDD" id="cd12195">
    <property type="entry name" value="CIPK_C"/>
    <property type="match status" value="1"/>
</dbReference>
<sequence length="116" mass="12948">MALVTLNAFDLILTSQGLNLGTLFEKPMCLIKQETIFTLKHPTNEIIKKIEKTIMPLVFNVKKNNFNMKLEGEKFGCKGHFVYCNRGISLLVALFAGSPDHEFIGTLPEDVSTGCQ</sequence>
<dbReference type="InParanoid" id="D7SYX9"/>
<dbReference type="PaxDb" id="29760-VIT_00s0285g00020.t01"/>
<dbReference type="InterPro" id="IPR004041">
    <property type="entry name" value="NAF_dom"/>
</dbReference>
<name>D7SYX9_VITVI</name>
<dbReference type="InterPro" id="IPR018451">
    <property type="entry name" value="NAF/FISL_domain"/>
</dbReference>
<dbReference type="AlphaFoldDB" id="D7SYX9"/>
<evidence type="ECO:0000313" key="3">
    <source>
        <dbReference type="Proteomes" id="UP000009183"/>
    </source>
</evidence>
<gene>
    <name evidence="2" type="ORF">VIT_00s0285g00020</name>
</gene>
<dbReference type="eggNOG" id="KOG0583">
    <property type="taxonomic scope" value="Eukaryota"/>
</dbReference>
<feature type="domain" description="NAF" evidence="1">
    <location>
        <begin position="1"/>
        <end position="25"/>
    </location>
</feature>